<gene>
    <name evidence="4" type="ORF">SVIM_LOCUS381524</name>
</gene>
<evidence type="ECO:0000313" key="4">
    <source>
        <dbReference type="EMBL" id="VFU54513.1"/>
    </source>
</evidence>
<dbReference type="PANTHER" id="PTHR33322:SF3">
    <property type="entry name" value="BAG FAMILY MOLECULAR CHAPERONE REGULATOR 7"/>
    <property type="match status" value="1"/>
</dbReference>
<name>A0A6N2MJY7_SALVM</name>
<organism evidence="4">
    <name type="scientific">Salix viminalis</name>
    <name type="common">Common osier</name>
    <name type="synonym">Basket willow</name>
    <dbReference type="NCBI Taxonomy" id="40686"/>
    <lineage>
        <taxon>Eukaryota</taxon>
        <taxon>Viridiplantae</taxon>
        <taxon>Streptophyta</taxon>
        <taxon>Embryophyta</taxon>
        <taxon>Tracheophyta</taxon>
        <taxon>Spermatophyta</taxon>
        <taxon>Magnoliopsida</taxon>
        <taxon>eudicotyledons</taxon>
        <taxon>Gunneridae</taxon>
        <taxon>Pentapetalae</taxon>
        <taxon>rosids</taxon>
        <taxon>fabids</taxon>
        <taxon>Malpighiales</taxon>
        <taxon>Salicaceae</taxon>
        <taxon>Saliceae</taxon>
        <taxon>Salix</taxon>
    </lineage>
</organism>
<dbReference type="PANTHER" id="PTHR33322">
    <property type="entry name" value="BAG DOMAIN CONTAINING PROTEIN, EXPRESSED"/>
    <property type="match status" value="1"/>
</dbReference>
<dbReference type="GO" id="GO:0009506">
    <property type="term" value="C:plasmodesma"/>
    <property type="evidence" value="ECO:0007669"/>
    <property type="project" value="TreeGrafter"/>
</dbReference>
<dbReference type="PROSITE" id="PS50096">
    <property type="entry name" value="IQ"/>
    <property type="match status" value="1"/>
</dbReference>
<keyword evidence="2" id="KW-0175">Coiled coil</keyword>
<dbReference type="AlphaFoldDB" id="A0A6N2MJY7"/>
<evidence type="ECO:0000256" key="1">
    <source>
        <dbReference type="ARBA" id="ARBA00023186"/>
    </source>
</evidence>
<protein>
    <recommendedName>
        <fullName evidence="5">BAG domain-containing protein</fullName>
    </recommendedName>
</protein>
<dbReference type="EMBL" id="CAADRP010001841">
    <property type="protein sequence ID" value="VFU54513.1"/>
    <property type="molecule type" value="Genomic_DNA"/>
</dbReference>
<feature type="region of interest" description="Disordered" evidence="3">
    <location>
        <begin position="194"/>
        <end position="214"/>
    </location>
</feature>
<accession>A0A6N2MJY7</accession>
<keyword evidence="1" id="KW-0143">Chaperone</keyword>
<feature type="coiled-coil region" evidence="2">
    <location>
        <begin position="557"/>
        <end position="605"/>
    </location>
</feature>
<feature type="region of interest" description="Disordered" evidence="3">
    <location>
        <begin position="523"/>
        <end position="553"/>
    </location>
</feature>
<sequence length="664" mass="76274">MSRFRRIEIFEPHYAPALLRETSIFTPKAFGFPSFEEPEELAFAAFDLLYSKPTTFEVFDTVTDLVNTRSSYTKKSVHDRFATDLRLQTLSHRVSELESKFDRLVNAKINVGSGAERKYTWTAEIKGPVTERKYKLTAEIKGGEEEKKKKKEEKVKDYKWKEEKVKDYKWTAEIKGKEEEEIPISRKYTFETSSGFAGSKSEKKEKEKKKEAKEKKGECATRLVEIEDYPDHGAAVLRQAFAKRAGVVEKRKGKRKELSPQDAALLIQITFRAYLIRRSQALRALRELAIAKAKLKELRALFNNFSYRRHVARDAEERQRFTEKIIVLLLTVDAIEGADLMVRSTKRSMVDELEAMLDAVDPQPAGNSLSMRRRTFDMPDGVIRREIAEGVAQVVQMLDNEDNGTNTFEACFAPDCLRSAESSSIQVVSDVRYPCLKHAPFCQGQSNPLILIEDPMKIIQRLKVKFRKLRYNKVEDLEQRRRPDLIYEGFPQVTEERDSLKDQLSGAKRKIAELENMARAFESQESLNHQVSHGKKEEDGGIKNSLTDQQSVGEQVIKRCEHRIEAKDEKIRQLEDELAKKAEENQRLKSQLDRKGKEFAKLRNNIRPAYTDMEKAVATLGSAFMFTVENPPEKGNGYSYDLLGAMPSAGDDTWSKYLSKEELI</sequence>
<evidence type="ECO:0000256" key="2">
    <source>
        <dbReference type="SAM" id="Coils"/>
    </source>
</evidence>
<proteinExistence type="predicted"/>
<dbReference type="GO" id="GO:0006457">
    <property type="term" value="P:protein folding"/>
    <property type="evidence" value="ECO:0007669"/>
    <property type="project" value="TreeGrafter"/>
</dbReference>
<evidence type="ECO:0000256" key="3">
    <source>
        <dbReference type="SAM" id="MobiDB-lite"/>
    </source>
</evidence>
<dbReference type="InterPro" id="IPR040400">
    <property type="entry name" value="BAG5/6/7/8"/>
</dbReference>
<reference evidence="4" key="1">
    <citation type="submission" date="2019-03" db="EMBL/GenBank/DDBJ databases">
        <authorList>
            <person name="Mank J."/>
            <person name="Almeida P."/>
        </authorList>
    </citation>
    <scope>NUCLEOTIDE SEQUENCE</scope>
    <source>
        <strain evidence="4">78183</strain>
    </source>
</reference>
<evidence type="ECO:0008006" key="5">
    <source>
        <dbReference type="Google" id="ProtNLM"/>
    </source>
</evidence>
<feature type="compositionally biased region" description="Basic and acidic residues" evidence="3">
    <location>
        <begin position="200"/>
        <end position="214"/>
    </location>
</feature>
<feature type="compositionally biased region" description="Polar residues" evidence="3">
    <location>
        <begin position="544"/>
        <end position="553"/>
    </location>
</feature>